<name>A0ABV4KDI0_9FLAO</name>
<proteinExistence type="predicted"/>
<dbReference type="Proteomes" id="UP001568894">
    <property type="component" value="Unassembled WGS sequence"/>
</dbReference>
<accession>A0ABV4KDI0</accession>
<comment type="caution">
    <text evidence="2">The sequence shown here is derived from an EMBL/GenBank/DDBJ whole genome shotgun (WGS) entry which is preliminary data.</text>
</comment>
<protein>
    <recommendedName>
        <fullName evidence="4">Lipoprotein</fullName>
    </recommendedName>
</protein>
<keyword evidence="1" id="KW-0175">Coiled coil</keyword>
<evidence type="ECO:0008006" key="4">
    <source>
        <dbReference type="Google" id="ProtNLM"/>
    </source>
</evidence>
<dbReference type="RefSeq" id="WP_371570267.1">
    <property type="nucleotide sequence ID" value="NZ_JASMRN010000007.1"/>
</dbReference>
<reference evidence="2 3" key="1">
    <citation type="submission" date="2023-05" db="EMBL/GenBank/DDBJ databases">
        <title>Adaptations of aquatic viruses from atmosphere-close ecosystems of the Central Arctic Ocean.</title>
        <authorList>
            <person name="Rahlff J."/>
            <person name="Holmfeldt K."/>
        </authorList>
    </citation>
    <scope>NUCLEOTIDE SEQUENCE [LARGE SCALE GENOMIC DNA]</scope>
    <source>
        <strain evidence="2 3">Arc14</strain>
    </source>
</reference>
<keyword evidence="3" id="KW-1185">Reference proteome</keyword>
<evidence type="ECO:0000313" key="3">
    <source>
        <dbReference type="Proteomes" id="UP001568894"/>
    </source>
</evidence>
<organism evidence="2 3">
    <name type="scientific">Flavobacterium frigidarium</name>
    <dbReference type="NCBI Taxonomy" id="99286"/>
    <lineage>
        <taxon>Bacteria</taxon>
        <taxon>Pseudomonadati</taxon>
        <taxon>Bacteroidota</taxon>
        <taxon>Flavobacteriia</taxon>
        <taxon>Flavobacteriales</taxon>
        <taxon>Flavobacteriaceae</taxon>
        <taxon>Flavobacterium</taxon>
    </lineage>
</organism>
<dbReference type="EMBL" id="JASMRN010000007">
    <property type="protein sequence ID" value="MEZ7515714.1"/>
    <property type="molecule type" value="Genomic_DNA"/>
</dbReference>
<gene>
    <name evidence="2" type="ORF">QO192_10525</name>
</gene>
<evidence type="ECO:0000256" key="1">
    <source>
        <dbReference type="SAM" id="Coils"/>
    </source>
</evidence>
<evidence type="ECO:0000313" key="2">
    <source>
        <dbReference type="EMBL" id="MEZ7515714.1"/>
    </source>
</evidence>
<sequence length="200" mass="23032">MKFKLLYTFLALVLLTSCKDDSEKRRLENEKQQKKNELIFSKVSNAWDFYDEPINETSENLVSDWTEFRSLLNELRLKPKKTIGAFQQKATAISKKAAAMDDNIPEKFNQPQIKSRIATMTTKVRLLDLYIHLDLIPAEKVVKIISEINNELASLQRQMDKIEVISTIPVEIGESELKQMLDASRAIPNEPIDPNLPRVE</sequence>
<feature type="coiled-coil region" evidence="1">
    <location>
        <begin position="138"/>
        <end position="165"/>
    </location>
</feature>
<dbReference type="PROSITE" id="PS51257">
    <property type="entry name" value="PROKAR_LIPOPROTEIN"/>
    <property type="match status" value="1"/>
</dbReference>